<dbReference type="RefSeq" id="WP_307425732.1">
    <property type="nucleotide sequence ID" value="NZ_JAUSVK010000001.1"/>
</dbReference>
<protein>
    <submittedName>
        <fullName evidence="1">Uncharacterized protein</fullName>
    </submittedName>
</protein>
<dbReference type="Proteomes" id="UP001237448">
    <property type="component" value="Unassembled WGS sequence"/>
</dbReference>
<gene>
    <name evidence="1" type="ORF">J3R73_001992</name>
</gene>
<accession>A0ABU0FC75</accession>
<sequence length="205" mass="22578">MPRSIRRNPPSPPRFHRWDAEKECVTVDTEKMRAVEAPLPERATPERLAKAAFHMIGQDDGVQRVIAGPLEVLHAGGALDPDPRRNAVLFDAGRRYQRHWHGAALAGFSGRDLGRVRGGGSGEHAWAVPPSEAAARHRGEYRRARERLGPYLARWVDAVVIDERAPLDVGGDTTRHADAATATAIVMEVLRAGLTTLADHWGMIR</sequence>
<proteinExistence type="predicted"/>
<dbReference type="EMBL" id="JAUSVK010000001">
    <property type="protein sequence ID" value="MDQ0392200.1"/>
    <property type="molecule type" value="Genomic_DNA"/>
</dbReference>
<keyword evidence="2" id="KW-1185">Reference proteome</keyword>
<comment type="caution">
    <text evidence="1">The sequence shown here is derived from an EMBL/GenBank/DDBJ whole genome shotgun (WGS) entry which is preliminary data.</text>
</comment>
<evidence type="ECO:0000313" key="2">
    <source>
        <dbReference type="Proteomes" id="UP001237448"/>
    </source>
</evidence>
<reference evidence="1 2" key="1">
    <citation type="submission" date="2023-07" db="EMBL/GenBank/DDBJ databases">
        <title>Genomic Encyclopedia of Type Strains, Phase IV (KMG-IV): sequencing the most valuable type-strain genomes for metagenomic binning, comparative biology and taxonomic classification.</title>
        <authorList>
            <person name="Goeker M."/>
        </authorList>
    </citation>
    <scope>NUCLEOTIDE SEQUENCE [LARGE SCALE GENOMIC DNA]</scope>
    <source>
        <strain evidence="1 2">DSM 5896</strain>
    </source>
</reference>
<organism evidence="1 2">
    <name type="scientific">Labrys monachus</name>
    <dbReference type="NCBI Taxonomy" id="217067"/>
    <lineage>
        <taxon>Bacteria</taxon>
        <taxon>Pseudomonadati</taxon>
        <taxon>Pseudomonadota</taxon>
        <taxon>Alphaproteobacteria</taxon>
        <taxon>Hyphomicrobiales</taxon>
        <taxon>Xanthobacteraceae</taxon>
        <taxon>Labrys</taxon>
    </lineage>
</organism>
<name>A0ABU0FC75_9HYPH</name>
<evidence type="ECO:0000313" key="1">
    <source>
        <dbReference type="EMBL" id="MDQ0392200.1"/>
    </source>
</evidence>